<accession>A0A6C0CWC0</accession>
<proteinExistence type="predicted"/>
<organism evidence="1">
    <name type="scientific">viral metagenome</name>
    <dbReference type="NCBI Taxonomy" id="1070528"/>
    <lineage>
        <taxon>unclassified sequences</taxon>
        <taxon>metagenomes</taxon>
        <taxon>organismal metagenomes</taxon>
    </lineage>
</organism>
<name>A0A6C0CWC0_9ZZZZ</name>
<evidence type="ECO:0000313" key="1">
    <source>
        <dbReference type="EMBL" id="QHT08044.1"/>
    </source>
</evidence>
<dbReference type="AlphaFoldDB" id="A0A6C0CWC0"/>
<dbReference type="EMBL" id="MN739489">
    <property type="protein sequence ID" value="QHT08044.1"/>
    <property type="molecule type" value="Genomic_DNA"/>
</dbReference>
<sequence length="558" mass="66211">MNQTTDETPTMIKHSDPSIINDETKAYAINNVYQLFEKYTGDTYMTQRLQYQLINILPTTLDNEDKTHQERLKRNDFLTSEQQIFIQVFLSKNRYYYLPNNNCFYEYANNTFASVKEDHIQHKLLTNISKDGVLVQWKYKTKVNIIKQIKDRHLFKCVPEPETIQNVLNHLYPAGLFKTKAEAKYFLTVLGDNILKKNADLIFFIKPSVKKILAELENIIYITSGFTNPTFNFMTKYHETYSFDKCRIINMNDTIQVDIWKNILKNIGLDLLCVAVHYSNRYDDSESYIHNKVDDEEIKKYTLYFKNNSQQVIVDNFCNTCIQNMEYTSNGGLMSSINWKNMHYLWKNYISQCSLPNMIYSNHLKTLLKEKYQYDEVGDCYLNVISKYTPYVSDFIHFWDTSIQVLPLDKFENDFEIDELCSLFKKWIQTSDSGSYLSSKTGNISENDVVKIIHHFYPTIEIVDHKYVLNISCSLWDKTGEVDNYLKMFKKHYAEVSLKKGTNDSLISFDEVYDFYCEKVKEHDSRCVNKRFFEKYLFYNFTPYIKYEKFISLNWLCG</sequence>
<reference evidence="1" key="1">
    <citation type="journal article" date="2020" name="Nature">
        <title>Giant virus diversity and host interactions through global metagenomics.</title>
        <authorList>
            <person name="Schulz F."/>
            <person name="Roux S."/>
            <person name="Paez-Espino D."/>
            <person name="Jungbluth S."/>
            <person name="Walsh D.A."/>
            <person name="Denef V.J."/>
            <person name="McMahon K.D."/>
            <person name="Konstantinidis K.T."/>
            <person name="Eloe-Fadrosh E.A."/>
            <person name="Kyrpides N.C."/>
            <person name="Woyke T."/>
        </authorList>
    </citation>
    <scope>NUCLEOTIDE SEQUENCE</scope>
    <source>
        <strain evidence="1">GVMAG-M-3300022752-39</strain>
    </source>
</reference>
<protein>
    <submittedName>
        <fullName evidence="1">Uncharacterized protein</fullName>
    </submittedName>
</protein>